<dbReference type="Gene3D" id="3.40.47.10">
    <property type="match status" value="1"/>
</dbReference>
<dbReference type="Gene3D" id="3.40.366.10">
    <property type="entry name" value="Malonyl-Coenzyme A Acyl Carrier Protein, domain 2"/>
    <property type="match status" value="2"/>
</dbReference>
<feature type="region of interest" description="C-terminal hotdog fold" evidence="5">
    <location>
        <begin position="1454"/>
        <end position="1601"/>
    </location>
</feature>
<dbReference type="InterPro" id="IPR050091">
    <property type="entry name" value="PKS_NRPS_Biosynth_Enz"/>
</dbReference>
<dbReference type="EMBL" id="MG777498">
    <property type="protein sequence ID" value="AUW31210.1"/>
    <property type="molecule type" value="Genomic_DNA"/>
</dbReference>
<dbReference type="FunFam" id="3.40.47.10:FF:000031">
    <property type="entry name" value="Sterigmatocystin biosynthesis polyketide synthase"/>
    <property type="match status" value="1"/>
</dbReference>
<feature type="domain" description="Carrier" evidence="7">
    <location>
        <begin position="1658"/>
        <end position="1735"/>
    </location>
</feature>
<dbReference type="InterPro" id="IPR001227">
    <property type="entry name" value="Ac_transferase_dom_sf"/>
</dbReference>
<proteinExistence type="predicted"/>
<dbReference type="Pfam" id="PF00975">
    <property type="entry name" value="Thioesterase"/>
    <property type="match status" value="1"/>
</dbReference>
<dbReference type="InterPro" id="IPR016035">
    <property type="entry name" value="Acyl_Trfase/lysoPLipase"/>
</dbReference>
<dbReference type="Gene3D" id="3.40.50.1820">
    <property type="entry name" value="alpha/beta hydrolase"/>
    <property type="match status" value="1"/>
</dbReference>
<keyword evidence="4" id="KW-0677">Repeat</keyword>
<evidence type="ECO:0000259" key="8">
    <source>
        <dbReference type="PROSITE" id="PS52004"/>
    </source>
</evidence>
<dbReference type="Pfam" id="PF22621">
    <property type="entry name" value="CurL-like_PKS_C"/>
    <property type="match status" value="1"/>
</dbReference>
<feature type="compositionally biased region" description="Polar residues" evidence="6">
    <location>
        <begin position="1732"/>
        <end position="1748"/>
    </location>
</feature>
<evidence type="ECO:0000313" key="11">
    <source>
        <dbReference type="EMBL" id="AUW31210.1"/>
    </source>
</evidence>
<feature type="domain" description="PKS/mFAS DH" evidence="9">
    <location>
        <begin position="1294"/>
        <end position="1601"/>
    </location>
</feature>
<dbReference type="InterPro" id="IPR029058">
    <property type="entry name" value="AB_hydrolase_fold"/>
</dbReference>
<evidence type="ECO:0000256" key="6">
    <source>
        <dbReference type="SAM" id="MobiDB-lite"/>
    </source>
</evidence>
<evidence type="ECO:0000259" key="9">
    <source>
        <dbReference type="PROSITE" id="PS52019"/>
    </source>
</evidence>
<sequence length="2133" mass="233292">MEPSSQIFIFGDQTNASDTELRQLLHVKDNIVLRSFFERTTYALRVKIAQLPAMKQEKFPRFTTLLDLLARRRELRDNPALELALLCITQLACFIGWYGEGSRQYPCCSNSYVMGLCTGSFAAAAISTSQTISELLPAGIEAVLVAFRTGLRSWEARNDIEHCSVTSPVWSVSVGMQEEQASTSLKAFSKAEGLSTTSSPYISSVASTNVTISGPSSVLEQLLQSEPFSAIKHTKLAIHAPYHAAHIYGPSDIEAILAPCNQDLLSSYESKIALLSSATGKRVGKTEYGSLLRIVLNDVLTQQLHWDNVIQQSVTELCQRSSPTRIDIYPILDSAARSLASKLSHTTQSQVTLNNSCTAEGANAQSSGINGEPRQSKIAIIGYSGRFPDAESTEKFWQLVHKGLDVHREIPKDRFNIATHYDPTGQKKNTSKIKYGCFIEKPGLFDARFFNMSPRESANTDPGQRLAITTAYESLEMAGFIPDRTPSSQRDRVGIFYGMTSDDWREVNSGQNVDTYFIPGGNRAFTPGRINYHFKFSGPSFSVDTACSSSFAAIHIACNSLWRGDCDTALAGGTNVMTNPDNFAGLDRGHFLSHTGNCNTFDDGADGYCRADAVGTVILKRLEDAEADGDPIKGVILGAYTNHSAEADSMTRPHVGAQASIFNKILDTANVDPLDVSYIEMHGTGTQHGDAVEMKSVLDVFAPLQRGPEHPLHLGSVKANVGHAESASGVTSLIKVLMMMERNEIPPHCGIKTKINRNFPADLTARNVNIALEPVPWKRPEHGNQKRMVFLNNFSAAGGNTALLMEDAPSVVPTDYLDPRCSHLVAVSGKTKLSVQKNIEALVAFIDGNPEMSVPSLAYTSTARRMHHNYRVVVSGHELGSIRDVLQGLGSCEDLKPIPVPAKVPNVNFVFTGQGVLYTSLARQLFENVSTFREALQRFDGIAQSQGFPGFLALIDGTMNSINEAGPAVSHLCTACIQMALAQLWISWGVYPSAVIGHSLGEYAALHTAGVISASDTIFLVGTRAQLLGERCSARTHSMLAVKASLPSLSSYMTRTCCEIACINSPSETVLSGPVADIDSLANILTSQKIKCTKLEVPFAFHSSQVDDILQDFESSAHAVVFDRPSLPYLSPLLGEVVNDKGILGPSYLSRACRKTVNFQQALIAARVTDTINDGDIWVEIGAHPVCSNMIKTVLGAHISTLSSLRHHGDTWETLNESVSSLYLAGLDLQWNEYHRDFKDAHKVLKLPSYHWDNKNYWIQYNNDFCLTKGDDKSLPVLGRPEPAISGLSTASVQRVVEQDLGIEISTITIESDLNHPSLAGVSQGHVVNGVALCPSSLYADIALTVVHYLLQASKTDTTGIGMDVSDMTVNKPLIASGKIPQLFRASASADWKARHVLINFYSVNTDGKKSIDHAKCIVKLEHSSKWSKDWRRNAYLIKSRIESLEQGVNQGQSHKVKRGLAYKLFSALVDYGQCYQGMQEVTLNSAQLEATARVRFQTTEKEENHYFSPYWIDSLGHLAGFVMNANDSIDSKCQVFVNHGWDSMCCAIQFSRNKTYQTYVRMQHIGGTMYAGDTYVFDGDDVVALYQSVKFQGVPRQVLDNLLPRAMVPKPTRKLSIPTESNAKSTTKLGSSITAGQKSSASPLKRVTHSATQPSEPDSIDIMTRFLAITAEEVGLDKSEVLPSNSFADLGIDSLLSLNIASRLREELGLDVEGSLFSDCPTLVELVKSLSNSEGPTPLTSDSTGPSTPELDSASGASEDDDTDQTSLDGDKTSTMSIIRHTIAMEVGILEKELTDTLDLNELGMDSLLSLTILGKLRDELEIDLPADLFANNTSLNGIESALGLERKAVTAMCRDERTPAAQLGGHTGDDIPQASSVLLQGNPKSASKTLFLFPDGSGSATSYAPLPRISLNIAVYGLNCPYMKTPQNMKCSLEAITPRYLQEIRRRQPVGPYYFGGWSAGGICAFDAAQELDRAGEKIERLILIDSPFPIGLEKLPPRLYDFFKSVGLFGEGDRSPPSWLLPHFLAFVDSLDLYKARPFELGRAPPTRLIWARDGVCKYPESARPEMRDDDPKEMKWLLNNRTDFGSNGWEQLLGTDDLVIETMDDANHFTMMAGDKVKELAVFIRKAMD</sequence>
<dbReference type="FunFam" id="3.10.129.110:FF:000001">
    <property type="entry name" value="Sterigmatocystin biosynthesis polyketide synthase"/>
    <property type="match status" value="1"/>
</dbReference>
<evidence type="ECO:0000256" key="2">
    <source>
        <dbReference type="ARBA" id="ARBA00022553"/>
    </source>
</evidence>
<dbReference type="SUPFAM" id="SSF53474">
    <property type="entry name" value="alpha/beta-Hydrolases"/>
    <property type="match status" value="1"/>
</dbReference>
<dbReference type="Pfam" id="PF00109">
    <property type="entry name" value="ketoacyl-synt"/>
    <property type="match status" value="1"/>
</dbReference>
<dbReference type="SUPFAM" id="SSF47336">
    <property type="entry name" value="ACP-like"/>
    <property type="match status" value="2"/>
</dbReference>
<keyword evidence="1" id="KW-0596">Phosphopantetheine</keyword>
<reference evidence="10" key="1">
    <citation type="submission" date="2016-05" db="EMBL/GenBank/DDBJ databases">
        <title>Lichen genome sequencing reveals its rich biosynthetic potential.</title>
        <authorList>
            <person name="Bertrand R.L."/>
            <person name="Abdel-Hameed M."/>
            <person name="Sorensen J.L."/>
        </authorList>
    </citation>
    <scope>NUCLEOTIDE SEQUENCE</scope>
</reference>
<protein>
    <submittedName>
        <fullName evidence="10">Putative type I PKS</fullName>
    </submittedName>
</protein>
<dbReference type="InterPro" id="IPR018201">
    <property type="entry name" value="Ketoacyl_synth_AS"/>
</dbReference>
<dbReference type="InterPro" id="IPR001031">
    <property type="entry name" value="Thioesterase"/>
</dbReference>
<dbReference type="PROSITE" id="PS52019">
    <property type="entry name" value="PKS_MFAS_DH"/>
    <property type="match status" value="1"/>
</dbReference>
<evidence type="ECO:0000256" key="3">
    <source>
        <dbReference type="ARBA" id="ARBA00022679"/>
    </source>
</evidence>
<feature type="domain" description="Ketosynthase family 3 (KS3)" evidence="8">
    <location>
        <begin position="375"/>
        <end position="807"/>
    </location>
</feature>
<feature type="region of interest" description="Disordered" evidence="6">
    <location>
        <begin position="1611"/>
        <end position="1658"/>
    </location>
</feature>
<dbReference type="InterPro" id="IPR020841">
    <property type="entry name" value="PKS_Beta-ketoAc_synthase_dom"/>
</dbReference>
<dbReference type="InterPro" id="IPR014043">
    <property type="entry name" value="Acyl_transferase_dom"/>
</dbReference>
<dbReference type="InterPro" id="IPR030918">
    <property type="entry name" value="PT_fungal_PKS"/>
</dbReference>
<dbReference type="InterPro" id="IPR016039">
    <property type="entry name" value="Thiolase-like"/>
</dbReference>
<dbReference type="SMART" id="SM00827">
    <property type="entry name" value="PKS_AT"/>
    <property type="match status" value="1"/>
</dbReference>
<dbReference type="SUPFAM" id="SSF55048">
    <property type="entry name" value="Probable ACP-binding domain of malonyl-CoA ACP transacylase"/>
    <property type="match status" value="1"/>
</dbReference>
<dbReference type="InterPro" id="IPR020806">
    <property type="entry name" value="PKS_PP-bd"/>
</dbReference>
<dbReference type="Pfam" id="PF14765">
    <property type="entry name" value="PS-DH"/>
    <property type="match status" value="1"/>
</dbReference>
<dbReference type="PROSITE" id="PS00012">
    <property type="entry name" value="PHOSPHOPANTETHEINE"/>
    <property type="match status" value="2"/>
</dbReference>
<feature type="compositionally biased region" description="Polar residues" evidence="6">
    <location>
        <begin position="1619"/>
        <end position="1643"/>
    </location>
</feature>
<dbReference type="PROSITE" id="PS52004">
    <property type="entry name" value="KS3_2"/>
    <property type="match status" value="1"/>
</dbReference>
<dbReference type="InterPro" id="IPR016036">
    <property type="entry name" value="Malonyl_transacylase_ACP-bd"/>
</dbReference>
<dbReference type="SMART" id="SM00825">
    <property type="entry name" value="PKS_KS"/>
    <property type="match status" value="1"/>
</dbReference>
<dbReference type="InterPro" id="IPR032088">
    <property type="entry name" value="SAT"/>
</dbReference>
<dbReference type="CDD" id="cd00833">
    <property type="entry name" value="PKS"/>
    <property type="match status" value="1"/>
</dbReference>
<accession>A0A1Z1CJ45</accession>
<dbReference type="GO" id="GO:0031177">
    <property type="term" value="F:phosphopantetheine binding"/>
    <property type="evidence" value="ECO:0007669"/>
    <property type="project" value="InterPro"/>
</dbReference>
<dbReference type="SMART" id="SM00823">
    <property type="entry name" value="PKS_PP"/>
    <property type="match status" value="2"/>
</dbReference>
<dbReference type="FunFam" id="3.40.366.10:FF:000002">
    <property type="entry name" value="Probable polyketide synthase 2"/>
    <property type="match status" value="1"/>
</dbReference>
<dbReference type="PANTHER" id="PTHR43775">
    <property type="entry name" value="FATTY ACID SYNTHASE"/>
    <property type="match status" value="1"/>
</dbReference>
<keyword evidence="3" id="KW-0808">Transferase</keyword>
<dbReference type="InterPro" id="IPR042104">
    <property type="entry name" value="PKS_dehydratase_sf"/>
</dbReference>
<dbReference type="PROSITE" id="PS00606">
    <property type="entry name" value="KS3_1"/>
    <property type="match status" value="1"/>
</dbReference>
<dbReference type="GO" id="GO:0044550">
    <property type="term" value="P:secondary metabolite biosynthetic process"/>
    <property type="evidence" value="ECO:0007669"/>
    <property type="project" value="UniProtKB-ARBA"/>
</dbReference>
<dbReference type="Pfam" id="PF00550">
    <property type="entry name" value="PP-binding"/>
    <property type="match status" value="2"/>
</dbReference>
<dbReference type="Pfam" id="PF02801">
    <property type="entry name" value="Ketoacyl-synt_C"/>
    <property type="match status" value="1"/>
</dbReference>
<dbReference type="GO" id="GO:0004315">
    <property type="term" value="F:3-oxoacyl-[acyl-carrier-protein] synthase activity"/>
    <property type="evidence" value="ECO:0007669"/>
    <property type="project" value="InterPro"/>
</dbReference>
<dbReference type="InterPro" id="IPR049900">
    <property type="entry name" value="PKS_mFAS_DH"/>
</dbReference>
<dbReference type="GO" id="GO:0004312">
    <property type="term" value="F:fatty acid synthase activity"/>
    <property type="evidence" value="ECO:0007669"/>
    <property type="project" value="TreeGrafter"/>
</dbReference>
<dbReference type="InterPro" id="IPR014030">
    <property type="entry name" value="Ketoacyl_synth_N"/>
</dbReference>
<dbReference type="Gene3D" id="3.30.70.3290">
    <property type="match status" value="1"/>
</dbReference>
<reference evidence="11" key="2">
    <citation type="submission" date="2017-12" db="EMBL/GenBank/DDBJ databases">
        <title>Genome Sequencing Reveals a Rich Biosynthetic Potential.</title>
        <authorList>
            <person name="Bertrand R.L."/>
            <person name="Abdel-Hameed M.E."/>
            <person name="Sorensen J.L."/>
        </authorList>
    </citation>
    <scope>NUCLEOTIDE SEQUENCE</scope>
</reference>
<evidence type="ECO:0000256" key="1">
    <source>
        <dbReference type="ARBA" id="ARBA00022450"/>
    </source>
</evidence>
<dbReference type="InterPro" id="IPR036736">
    <property type="entry name" value="ACP-like_sf"/>
</dbReference>
<dbReference type="Gene3D" id="3.30.70.250">
    <property type="entry name" value="Malonyl-CoA ACP transacylase, ACP-binding"/>
    <property type="match status" value="1"/>
</dbReference>
<dbReference type="SUPFAM" id="SSF52151">
    <property type="entry name" value="FabD/lysophospholipase-like"/>
    <property type="match status" value="1"/>
</dbReference>
<feature type="region of interest" description="Disordered" evidence="6">
    <location>
        <begin position="1732"/>
        <end position="1773"/>
    </location>
</feature>
<gene>
    <name evidence="10" type="primary">nr-pks-3</name>
</gene>
<dbReference type="InterPro" id="IPR049551">
    <property type="entry name" value="PKS_DH_C"/>
</dbReference>
<dbReference type="GO" id="GO:0006633">
    <property type="term" value="P:fatty acid biosynthetic process"/>
    <property type="evidence" value="ECO:0007669"/>
    <property type="project" value="InterPro"/>
</dbReference>
<evidence type="ECO:0000313" key="10">
    <source>
        <dbReference type="EMBL" id="ANM86349.1"/>
    </source>
</evidence>
<evidence type="ECO:0000259" key="7">
    <source>
        <dbReference type="PROSITE" id="PS50075"/>
    </source>
</evidence>
<dbReference type="InterPro" id="IPR014031">
    <property type="entry name" value="Ketoacyl_synth_C"/>
</dbReference>
<organism evidence="10">
    <name type="scientific">Cladonia uncialis subsp. uncialis</name>
    <dbReference type="NCBI Taxonomy" id="180999"/>
    <lineage>
        <taxon>Eukaryota</taxon>
        <taxon>Fungi</taxon>
        <taxon>Dikarya</taxon>
        <taxon>Ascomycota</taxon>
        <taxon>Pezizomycotina</taxon>
        <taxon>Lecanoromycetes</taxon>
        <taxon>OSLEUM clade</taxon>
        <taxon>Lecanoromycetidae</taxon>
        <taxon>Lecanorales</taxon>
        <taxon>Lecanorineae</taxon>
        <taxon>Cladoniaceae</taxon>
        <taxon>Cladonia</taxon>
    </lineage>
</organism>
<dbReference type="SUPFAM" id="SSF53901">
    <property type="entry name" value="Thiolase-like"/>
    <property type="match status" value="1"/>
</dbReference>
<feature type="active site" description="Proton acceptor; for dehydratase activity" evidence="5">
    <location>
        <position position="1326"/>
    </location>
</feature>
<feature type="active site" description="Proton donor; for dehydratase activity" evidence="5">
    <location>
        <position position="1514"/>
    </location>
</feature>
<evidence type="ECO:0000256" key="4">
    <source>
        <dbReference type="ARBA" id="ARBA00022737"/>
    </source>
</evidence>
<dbReference type="Gene3D" id="1.10.1200.10">
    <property type="entry name" value="ACP-like"/>
    <property type="match status" value="2"/>
</dbReference>
<name>A0A1Z1CJ45_CLAUC</name>
<keyword evidence="2" id="KW-0597">Phosphoprotein</keyword>
<dbReference type="InterPro" id="IPR009081">
    <property type="entry name" value="PP-bd_ACP"/>
</dbReference>
<dbReference type="PROSITE" id="PS50075">
    <property type="entry name" value="CARRIER"/>
    <property type="match status" value="2"/>
</dbReference>
<feature type="domain" description="Carrier" evidence="7">
    <location>
        <begin position="1774"/>
        <end position="1848"/>
    </location>
</feature>
<dbReference type="Pfam" id="PF16073">
    <property type="entry name" value="SAT"/>
    <property type="match status" value="1"/>
</dbReference>
<dbReference type="Gene3D" id="3.10.129.110">
    <property type="entry name" value="Polyketide synthase dehydratase"/>
    <property type="match status" value="1"/>
</dbReference>
<dbReference type="EMBL" id="KX264250">
    <property type="protein sequence ID" value="ANM86349.1"/>
    <property type="molecule type" value="Genomic_DNA"/>
</dbReference>
<feature type="region of interest" description="N-terminal hotdog fold" evidence="5">
    <location>
        <begin position="1294"/>
        <end position="1426"/>
    </location>
</feature>
<dbReference type="PANTHER" id="PTHR43775:SF45">
    <property type="entry name" value="CONIDIAL PIGMENT POLYKETIDE SYNTHASE ALB1"/>
    <property type="match status" value="1"/>
</dbReference>
<dbReference type="NCBIfam" id="TIGR04532">
    <property type="entry name" value="PT_fungal_PKS"/>
    <property type="match status" value="1"/>
</dbReference>
<dbReference type="InterPro" id="IPR006162">
    <property type="entry name" value="Ppantetheine_attach_site"/>
</dbReference>
<dbReference type="FunFam" id="3.40.50.1820:FF:000116">
    <property type="entry name" value="Sterigmatocystin biosynthesis polyketide synthase"/>
    <property type="match status" value="1"/>
</dbReference>
<evidence type="ECO:0000256" key="5">
    <source>
        <dbReference type="PROSITE-ProRule" id="PRU01363"/>
    </source>
</evidence>
<dbReference type="Pfam" id="PF00698">
    <property type="entry name" value="Acyl_transf_1"/>
    <property type="match status" value="1"/>
</dbReference>